<reference evidence="1 2" key="1">
    <citation type="submission" date="2017-03" db="EMBL/GenBank/DDBJ databases">
        <authorList>
            <person name="Afonso C.L."/>
            <person name="Miller P.J."/>
            <person name="Scott M.A."/>
            <person name="Spackman E."/>
            <person name="Goraichik I."/>
            <person name="Dimitrov K.M."/>
            <person name="Suarez D.L."/>
            <person name="Swayne D.E."/>
        </authorList>
    </citation>
    <scope>NUCLEOTIDE SEQUENCE [LARGE SCALE GENOMIC DNA]</scope>
    <source>
        <strain evidence="1">SB41UT1</strain>
    </source>
</reference>
<dbReference type="Proteomes" id="UP000196573">
    <property type="component" value="Unassembled WGS sequence"/>
</dbReference>
<dbReference type="Pfam" id="PF01244">
    <property type="entry name" value="Peptidase_M19"/>
    <property type="match status" value="1"/>
</dbReference>
<evidence type="ECO:0000313" key="2">
    <source>
        <dbReference type="Proteomes" id="UP000196573"/>
    </source>
</evidence>
<accession>A0A1X7AMS7</accession>
<gene>
    <name evidence="1" type="ORF">EHSB41UT_03393</name>
</gene>
<dbReference type="AlphaFoldDB" id="A0A1X7AMS7"/>
<evidence type="ECO:0000313" key="1">
    <source>
        <dbReference type="EMBL" id="SMA49608.1"/>
    </source>
</evidence>
<keyword evidence="2" id="KW-1185">Reference proteome</keyword>
<dbReference type="OrthoDB" id="9804920at2"/>
<protein>
    <submittedName>
        <fullName evidence="1">Membrane dipeptidase (Peptidase family M19)</fullName>
    </submittedName>
</protein>
<dbReference type="EMBL" id="FWPT01000008">
    <property type="protein sequence ID" value="SMA49608.1"/>
    <property type="molecule type" value="Genomic_DNA"/>
</dbReference>
<dbReference type="InterPro" id="IPR032466">
    <property type="entry name" value="Metal_Hydrolase"/>
</dbReference>
<sequence length="389" mass="42519">MKRIISTGLPILVILTLLALWLLPPEIERRHNLVDEHEPYPVSDIAADLHKKLLVADLHTDSLLWSRDLRKESTIGHADLPRLREGNVAIQIFPAVTKSPAGQNYESNATEARDNITLLAVAQAWPTRTWMSLSERALYQSEKLHKLQEQVPEEVRVVRTSGDLQEVLGKRAQGSQQLAAILATEGSHALDGKLANIQKLYDAGYRMMGLQHFFDNKLGGSLHGTSNAGLSDFGRAAVNLMEEKSIIVDVAHSSPQVVLDTLAAASRPVVLSHTGFNGLCESPRNISDDLMKQIAAADGLIGVGFWEDAICDHTPAGIAKMIKYGISVVGEDHVALGTDFDGSVRTGIDVSELPALTDALVAEGLSEREIRKVMGENLRDFLIKWLPKS</sequence>
<dbReference type="Gene3D" id="3.20.20.140">
    <property type="entry name" value="Metal-dependent hydrolases"/>
    <property type="match status" value="1"/>
</dbReference>
<organism evidence="1 2">
    <name type="scientific">Parendozoicomonas haliclonae</name>
    <dbReference type="NCBI Taxonomy" id="1960125"/>
    <lineage>
        <taxon>Bacteria</taxon>
        <taxon>Pseudomonadati</taxon>
        <taxon>Pseudomonadota</taxon>
        <taxon>Gammaproteobacteria</taxon>
        <taxon>Oceanospirillales</taxon>
        <taxon>Endozoicomonadaceae</taxon>
        <taxon>Parendozoicomonas</taxon>
    </lineage>
</organism>
<dbReference type="SUPFAM" id="SSF51556">
    <property type="entry name" value="Metallo-dependent hydrolases"/>
    <property type="match status" value="1"/>
</dbReference>
<dbReference type="GO" id="GO:0006508">
    <property type="term" value="P:proteolysis"/>
    <property type="evidence" value="ECO:0007669"/>
    <property type="project" value="InterPro"/>
</dbReference>
<name>A0A1X7AMS7_9GAMM</name>
<proteinExistence type="predicted"/>
<dbReference type="PANTHER" id="PTHR10443:SF12">
    <property type="entry name" value="DIPEPTIDASE"/>
    <property type="match status" value="1"/>
</dbReference>
<dbReference type="InterPro" id="IPR008257">
    <property type="entry name" value="Pept_M19"/>
</dbReference>
<dbReference type="RefSeq" id="WP_087112044.1">
    <property type="nucleotide sequence ID" value="NZ_CBCSCN010000010.1"/>
</dbReference>
<dbReference type="CDD" id="cd01301">
    <property type="entry name" value="rDP_like"/>
    <property type="match status" value="1"/>
</dbReference>
<dbReference type="GO" id="GO:0070573">
    <property type="term" value="F:metallodipeptidase activity"/>
    <property type="evidence" value="ECO:0007669"/>
    <property type="project" value="InterPro"/>
</dbReference>
<dbReference type="PANTHER" id="PTHR10443">
    <property type="entry name" value="MICROSOMAL DIPEPTIDASE"/>
    <property type="match status" value="1"/>
</dbReference>
<dbReference type="PROSITE" id="PS51365">
    <property type="entry name" value="RENAL_DIPEPTIDASE_2"/>
    <property type="match status" value="1"/>
</dbReference>